<dbReference type="Proteomes" id="UP000266723">
    <property type="component" value="Unassembled WGS sequence"/>
</dbReference>
<dbReference type="EMBL" id="QGKV02002055">
    <property type="protein sequence ID" value="KAF3493404.1"/>
    <property type="molecule type" value="Genomic_DNA"/>
</dbReference>
<proteinExistence type="predicted"/>
<protein>
    <submittedName>
        <fullName evidence="1">Uncharacterized protein</fullName>
    </submittedName>
</protein>
<keyword evidence="2" id="KW-1185">Reference proteome</keyword>
<sequence length="405" mass="46515">MSSASMFSKLSFSLRLIKTSNIDESINSALKRARGFPVQFLLEFIREKLGKWFWKRRKDALSIPTQHSRGVEYLLDVRSEIADTMTIQPIDGWRFFVKAAGTFAGLHISTLVCLVYSKDFLFARYSENIYPCVGQQVEEHTCFPPDEKCGPGRQKKSRWKSWKLVIRNHNVRNDVDDLQVSHPEGRPVSRPEFFLLEDLQVSRPVFSLPEDLQISRPKDLKVSRPEFFLPEDLQVSRPVFSLPEDFQLSHPEGRPVSRSGFFLPEDLQVSRPVFSLPEDLQLSHPEGRPVGIIVLVFKLMRVSRPVFSLPEDLQLSRPEGRPVSRPGFFLPEDLQVSRPVFSLPEDLQLSRPEGRPVSRPGFFLPEDLQVSRPVFSLPEDLQLSRPEGRPLQKVTAQKTFQTTYS</sequence>
<comment type="caution">
    <text evidence="1">The sequence shown here is derived from an EMBL/GenBank/DDBJ whole genome shotgun (WGS) entry which is preliminary data.</text>
</comment>
<gene>
    <name evidence="1" type="ORF">DY000_02056439</name>
</gene>
<reference evidence="1 2" key="1">
    <citation type="journal article" date="2020" name="BMC Genomics">
        <title>Intraspecific diversification of the crop wild relative Brassica cretica Lam. using demographic model selection.</title>
        <authorList>
            <person name="Kioukis A."/>
            <person name="Michalopoulou V.A."/>
            <person name="Briers L."/>
            <person name="Pirintsos S."/>
            <person name="Studholme D.J."/>
            <person name="Pavlidis P."/>
            <person name="Sarris P.F."/>
        </authorList>
    </citation>
    <scope>NUCLEOTIDE SEQUENCE [LARGE SCALE GENOMIC DNA]</scope>
    <source>
        <strain evidence="2">cv. PFS-1207/04</strain>
    </source>
</reference>
<evidence type="ECO:0000313" key="1">
    <source>
        <dbReference type="EMBL" id="KAF3493404.1"/>
    </source>
</evidence>
<evidence type="ECO:0000313" key="2">
    <source>
        <dbReference type="Proteomes" id="UP000266723"/>
    </source>
</evidence>
<name>A0ABQ7A6U7_BRACR</name>
<organism evidence="1 2">
    <name type="scientific">Brassica cretica</name>
    <name type="common">Mustard</name>
    <dbReference type="NCBI Taxonomy" id="69181"/>
    <lineage>
        <taxon>Eukaryota</taxon>
        <taxon>Viridiplantae</taxon>
        <taxon>Streptophyta</taxon>
        <taxon>Embryophyta</taxon>
        <taxon>Tracheophyta</taxon>
        <taxon>Spermatophyta</taxon>
        <taxon>Magnoliopsida</taxon>
        <taxon>eudicotyledons</taxon>
        <taxon>Gunneridae</taxon>
        <taxon>Pentapetalae</taxon>
        <taxon>rosids</taxon>
        <taxon>malvids</taxon>
        <taxon>Brassicales</taxon>
        <taxon>Brassicaceae</taxon>
        <taxon>Brassiceae</taxon>
        <taxon>Brassica</taxon>
    </lineage>
</organism>
<accession>A0ABQ7A6U7</accession>